<protein>
    <submittedName>
        <fullName evidence="2">Uncharacterized protein</fullName>
    </submittedName>
</protein>
<keyword evidence="3" id="KW-1185">Reference proteome</keyword>
<evidence type="ECO:0000313" key="3">
    <source>
        <dbReference type="Proteomes" id="UP000026961"/>
    </source>
</evidence>
<dbReference type="AlphaFoldDB" id="A0A0D9ZZ42"/>
<sequence length="102" mass="11143">MKAGQRGAPVQWPHMSAEFERWWSIGGEQRVKTQPGLGRANNDGSFPLLRALSCRLTPQGGLPGESPWRSVTLSGDWSGVSLLPDLCIGAVGVWVMIYFPFS</sequence>
<keyword evidence="1" id="KW-0472">Membrane</keyword>
<evidence type="ECO:0000313" key="2">
    <source>
        <dbReference type="EnsemblPlants" id="OGLUM05G17230.1"/>
    </source>
</evidence>
<keyword evidence="1" id="KW-0812">Transmembrane</keyword>
<organism evidence="2">
    <name type="scientific">Oryza glumipatula</name>
    <dbReference type="NCBI Taxonomy" id="40148"/>
    <lineage>
        <taxon>Eukaryota</taxon>
        <taxon>Viridiplantae</taxon>
        <taxon>Streptophyta</taxon>
        <taxon>Embryophyta</taxon>
        <taxon>Tracheophyta</taxon>
        <taxon>Spermatophyta</taxon>
        <taxon>Magnoliopsida</taxon>
        <taxon>Liliopsida</taxon>
        <taxon>Poales</taxon>
        <taxon>Poaceae</taxon>
        <taxon>BOP clade</taxon>
        <taxon>Oryzoideae</taxon>
        <taxon>Oryzeae</taxon>
        <taxon>Oryzinae</taxon>
        <taxon>Oryza</taxon>
    </lineage>
</organism>
<keyword evidence="1" id="KW-1133">Transmembrane helix</keyword>
<dbReference type="Proteomes" id="UP000026961">
    <property type="component" value="Chromosome 5"/>
</dbReference>
<accession>A0A0D9ZZ42</accession>
<reference evidence="2" key="1">
    <citation type="submission" date="2015-04" db="UniProtKB">
        <authorList>
            <consortium name="EnsemblPlants"/>
        </authorList>
    </citation>
    <scope>IDENTIFICATION</scope>
</reference>
<dbReference type="HOGENOM" id="CLU_183288_0_0_1"/>
<reference evidence="2" key="2">
    <citation type="submission" date="2018-05" db="EMBL/GenBank/DDBJ databases">
        <title>OgluRS3 (Oryza glumaepatula Reference Sequence Version 3).</title>
        <authorList>
            <person name="Zhang J."/>
            <person name="Kudrna D."/>
            <person name="Lee S."/>
            <person name="Talag J."/>
            <person name="Welchert J."/>
            <person name="Wing R.A."/>
        </authorList>
    </citation>
    <scope>NUCLEOTIDE SEQUENCE [LARGE SCALE GENOMIC DNA]</scope>
</reference>
<evidence type="ECO:0000256" key="1">
    <source>
        <dbReference type="SAM" id="Phobius"/>
    </source>
</evidence>
<name>A0A0D9ZZ42_9ORYZ</name>
<proteinExistence type="predicted"/>
<dbReference type="EnsemblPlants" id="OGLUM05G17230.1">
    <property type="protein sequence ID" value="OGLUM05G17230.1"/>
    <property type="gene ID" value="OGLUM05G17230"/>
</dbReference>
<feature type="transmembrane region" description="Helical" evidence="1">
    <location>
        <begin position="82"/>
        <end position="101"/>
    </location>
</feature>
<dbReference type="Gramene" id="OGLUM05G17230.1">
    <property type="protein sequence ID" value="OGLUM05G17230.1"/>
    <property type="gene ID" value="OGLUM05G17230"/>
</dbReference>